<dbReference type="EMBL" id="FAOO01000001">
    <property type="protein sequence ID" value="CUU01136.1"/>
    <property type="molecule type" value="Genomic_DNA"/>
</dbReference>
<dbReference type="InterPro" id="IPR002104">
    <property type="entry name" value="Integrase_catalytic"/>
</dbReference>
<dbReference type="InterPro" id="IPR004107">
    <property type="entry name" value="Integrase_SAM-like_N"/>
</dbReference>
<dbReference type="PROSITE" id="PS51898">
    <property type="entry name" value="TYR_RECOMBINASE"/>
    <property type="match status" value="1"/>
</dbReference>
<feature type="domain" description="Tyr recombinase" evidence="11">
    <location>
        <begin position="117"/>
        <end position="301"/>
    </location>
</feature>
<dbReference type="InterPro" id="IPR010998">
    <property type="entry name" value="Integrase_recombinase_N"/>
</dbReference>
<dbReference type="RefSeq" id="WP_140943979.1">
    <property type="nucleotide sequence ID" value="NZ_FAOO01000001.1"/>
</dbReference>
<keyword evidence="9 10" id="KW-0131">Cell cycle</keyword>
<protein>
    <recommendedName>
        <fullName evidence="10">Tyrosine recombinase XerC</fullName>
    </recommendedName>
</protein>
<name>A0A0S4MQ14_9BACT</name>
<dbReference type="InterPro" id="IPR011932">
    <property type="entry name" value="Recomb_XerD"/>
</dbReference>
<dbReference type="Gene3D" id="1.10.150.130">
    <property type="match status" value="1"/>
</dbReference>
<dbReference type="GO" id="GO:0003677">
    <property type="term" value="F:DNA binding"/>
    <property type="evidence" value="ECO:0007669"/>
    <property type="project" value="UniProtKB-UniRule"/>
</dbReference>
<evidence type="ECO:0000256" key="1">
    <source>
        <dbReference type="ARBA" id="ARBA00004496"/>
    </source>
</evidence>
<dbReference type="Proteomes" id="UP000320623">
    <property type="component" value="Unassembled WGS sequence"/>
</dbReference>
<feature type="active site" evidence="10">
    <location>
        <position position="157"/>
    </location>
</feature>
<evidence type="ECO:0000313" key="14">
    <source>
        <dbReference type="Proteomes" id="UP000320623"/>
    </source>
</evidence>
<evidence type="ECO:0000256" key="8">
    <source>
        <dbReference type="ARBA" id="ARBA00023172"/>
    </source>
</evidence>
<keyword evidence="14" id="KW-1185">Reference proteome</keyword>
<dbReference type="InterPro" id="IPR011010">
    <property type="entry name" value="DNA_brk_join_enz"/>
</dbReference>
<feature type="active site" evidence="10">
    <location>
        <position position="252"/>
    </location>
</feature>
<comment type="similarity">
    <text evidence="10">Belongs to the 'phage' integrase family. XerC subfamily.</text>
</comment>
<keyword evidence="7 10" id="KW-0238">DNA-binding</keyword>
<evidence type="ECO:0000313" key="13">
    <source>
        <dbReference type="EMBL" id="CUU01136.1"/>
    </source>
</evidence>
<sequence>MFEREKIKGEIWRKSLTYFLTSIEVERGYSKNTVSSYSIDLVRYIKFLEENGIEHPDWVSEEIVKRYITELQSIGLSQSSVSRNISSIRTFHKFLWNVAYTKNYPVDDIEGPMIRRKLPEVLTIEEIFSLLEQPDVSTEIGVRDRAMLEFMYATGVRVSELINFKQSDLFIDKEVVRVFGKGSKQRLIPIGETAIKWIREYQLKVRPKFVKITSGDILFLSRLGKRFTRMAVWKIVKKYALMAGIKKEIHPHTLRHSFATHLLENGADLRAVQEMLGHVDISTTQIYIRAKNIENLKEVYFLYHPRSN</sequence>
<dbReference type="InterPro" id="IPR023009">
    <property type="entry name" value="Tyrosine_recombinase_XerC/XerD"/>
</dbReference>
<evidence type="ECO:0000256" key="10">
    <source>
        <dbReference type="HAMAP-Rule" id="MF_01808"/>
    </source>
</evidence>
<dbReference type="PROSITE" id="PS51900">
    <property type="entry name" value="CB"/>
    <property type="match status" value="1"/>
</dbReference>
<feature type="active site" description="O-(3'-phospho-DNA)-tyrosine intermediate" evidence="10">
    <location>
        <position position="287"/>
    </location>
</feature>
<evidence type="ECO:0000259" key="11">
    <source>
        <dbReference type="PROSITE" id="PS51898"/>
    </source>
</evidence>
<gene>
    <name evidence="10" type="primary">xerC</name>
    <name evidence="13" type="ORF">JGI1_00179</name>
</gene>
<dbReference type="OrthoDB" id="9801717at2"/>
<dbReference type="SUPFAM" id="SSF47823">
    <property type="entry name" value="lambda integrase-like, N-terminal domain"/>
    <property type="match status" value="1"/>
</dbReference>
<keyword evidence="8 10" id="KW-0233">DNA recombination</keyword>
<evidence type="ECO:0000256" key="3">
    <source>
        <dbReference type="ARBA" id="ARBA00022490"/>
    </source>
</evidence>
<evidence type="ECO:0000256" key="2">
    <source>
        <dbReference type="ARBA" id="ARBA00010450"/>
    </source>
</evidence>
<dbReference type="GO" id="GO:0007059">
    <property type="term" value="P:chromosome segregation"/>
    <property type="evidence" value="ECO:0007669"/>
    <property type="project" value="UniProtKB-UniRule"/>
</dbReference>
<dbReference type="STRING" id="1643428.GCA_001442855_00168"/>
<feature type="active site" evidence="10">
    <location>
        <position position="255"/>
    </location>
</feature>
<dbReference type="InterPro" id="IPR050090">
    <property type="entry name" value="Tyrosine_recombinase_XerCD"/>
</dbReference>
<dbReference type="Pfam" id="PF00589">
    <property type="entry name" value="Phage_integrase"/>
    <property type="match status" value="1"/>
</dbReference>
<evidence type="ECO:0000259" key="12">
    <source>
        <dbReference type="PROSITE" id="PS51900"/>
    </source>
</evidence>
<comment type="function">
    <text evidence="10">Site-specific tyrosine recombinase, which acts by catalyzing the cutting and rejoining of the recombining DNA molecules. The XerC-XerD complex is essential to convert dimers of the bacterial chromosome into monomers to permit their segregation at cell division. It also contributes to the segregational stability of plasmids.</text>
</comment>
<dbReference type="PANTHER" id="PTHR30349">
    <property type="entry name" value="PHAGE INTEGRASE-RELATED"/>
    <property type="match status" value="1"/>
</dbReference>
<accession>A0A0S4MQ14</accession>
<evidence type="ECO:0000256" key="6">
    <source>
        <dbReference type="ARBA" id="ARBA00022908"/>
    </source>
</evidence>
<comment type="subunit">
    <text evidence="10">Forms a cyclic heterotetrameric complex composed of two molecules of XerC and two molecules of XerD.</text>
</comment>
<dbReference type="GO" id="GO:0009037">
    <property type="term" value="F:tyrosine-based site-specific recombinase activity"/>
    <property type="evidence" value="ECO:0007669"/>
    <property type="project" value="UniProtKB-UniRule"/>
</dbReference>
<evidence type="ECO:0000256" key="4">
    <source>
        <dbReference type="ARBA" id="ARBA00022618"/>
    </source>
</evidence>
<dbReference type="Gene3D" id="1.10.443.10">
    <property type="entry name" value="Intergrase catalytic core"/>
    <property type="match status" value="1"/>
</dbReference>
<organism evidence="13 14">
    <name type="scientific">Candidatus Thermokryptus mobilis</name>
    <dbReference type="NCBI Taxonomy" id="1643428"/>
    <lineage>
        <taxon>Bacteria</taxon>
        <taxon>Pseudomonadati</taxon>
        <taxon>Candidatus Kryptoniota</taxon>
        <taxon>Candidatus Thermokryptus</taxon>
    </lineage>
</organism>
<dbReference type="AlphaFoldDB" id="A0A0S4MQ14"/>
<dbReference type="Pfam" id="PF02899">
    <property type="entry name" value="Phage_int_SAM_1"/>
    <property type="match status" value="1"/>
</dbReference>
<feature type="domain" description="Core-binding (CB)" evidence="12">
    <location>
        <begin position="10"/>
        <end position="96"/>
    </location>
</feature>
<dbReference type="GO" id="GO:0005737">
    <property type="term" value="C:cytoplasm"/>
    <property type="evidence" value="ECO:0007669"/>
    <property type="project" value="UniProtKB-SubCell"/>
</dbReference>
<dbReference type="GO" id="GO:0051301">
    <property type="term" value="P:cell division"/>
    <property type="evidence" value="ECO:0007669"/>
    <property type="project" value="UniProtKB-KW"/>
</dbReference>
<evidence type="ECO:0000256" key="9">
    <source>
        <dbReference type="ARBA" id="ARBA00023306"/>
    </source>
</evidence>
<keyword evidence="5 10" id="KW-0159">Chromosome partition</keyword>
<dbReference type="CDD" id="cd00798">
    <property type="entry name" value="INT_XerDC_C"/>
    <property type="match status" value="1"/>
</dbReference>
<proteinExistence type="inferred from homology"/>
<keyword evidence="6 10" id="KW-0229">DNA integration</keyword>
<dbReference type="HAMAP" id="MF_01808">
    <property type="entry name" value="Recomb_XerC_XerD"/>
    <property type="match status" value="1"/>
</dbReference>
<dbReference type="SUPFAM" id="SSF56349">
    <property type="entry name" value="DNA breaking-rejoining enzymes"/>
    <property type="match status" value="1"/>
</dbReference>
<comment type="subcellular location">
    <subcellularLocation>
        <location evidence="1 10">Cytoplasm</location>
    </subcellularLocation>
</comment>
<dbReference type="InterPro" id="IPR013762">
    <property type="entry name" value="Integrase-like_cat_sf"/>
</dbReference>
<keyword evidence="3 10" id="KW-0963">Cytoplasm</keyword>
<evidence type="ECO:0000256" key="5">
    <source>
        <dbReference type="ARBA" id="ARBA00022829"/>
    </source>
</evidence>
<evidence type="ECO:0000256" key="7">
    <source>
        <dbReference type="ARBA" id="ARBA00023125"/>
    </source>
</evidence>
<dbReference type="NCBIfam" id="NF001399">
    <property type="entry name" value="PRK00283.1"/>
    <property type="match status" value="1"/>
</dbReference>
<reference evidence="14" key="1">
    <citation type="submission" date="2015-11" db="EMBL/GenBank/DDBJ databases">
        <authorList>
            <person name="Varghese N."/>
        </authorList>
    </citation>
    <scope>NUCLEOTIDE SEQUENCE [LARGE SCALE GENOMIC DNA]</scope>
</reference>
<keyword evidence="4 10" id="KW-0132">Cell division</keyword>
<dbReference type="InterPro" id="IPR044068">
    <property type="entry name" value="CB"/>
</dbReference>
<dbReference type="PANTHER" id="PTHR30349:SF81">
    <property type="entry name" value="TYROSINE RECOMBINASE XERC"/>
    <property type="match status" value="1"/>
</dbReference>
<feature type="active site" evidence="10">
    <location>
        <position position="181"/>
    </location>
</feature>
<comment type="similarity">
    <text evidence="2">Belongs to the 'phage' integrase family. XerD subfamily.</text>
</comment>
<feature type="active site" evidence="10">
    <location>
        <position position="278"/>
    </location>
</feature>
<dbReference type="GO" id="GO:0006313">
    <property type="term" value="P:DNA transposition"/>
    <property type="evidence" value="ECO:0007669"/>
    <property type="project" value="UniProtKB-UniRule"/>
</dbReference>
<dbReference type="NCBIfam" id="TIGR02225">
    <property type="entry name" value="recomb_XerD"/>
    <property type="match status" value="1"/>
</dbReference>